<reference evidence="2" key="1">
    <citation type="journal article" date="2023" name="G3 (Bethesda)">
        <title>Genome assembly and association tests identify interacting loci associated with vigor, precocity, and sex in interspecific pistachio rootstocks.</title>
        <authorList>
            <person name="Palmer W."/>
            <person name="Jacygrad E."/>
            <person name="Sagayaradj S."/>
            <person name="Cavanaugh K."/>
            <person name="Han R."/>
            <person name="Bertier L."/>
            <person name="Beede B."/>
            <person name="Kafkas S."/>
            <person name="Golino D."/>
            <person name="Preece J."/>
            <person name="Michelmore R."/>
        </authorList>
    </citation>
    <scope>NUCLEOTIDE SEQUENCE [LARGE SCALE GENOMIC DNA]</scope>
</reference>
<dbReference type="Proteomes" id="UP001163603">
    <property type="component" value="Chromosome 15"/>
</dbReference>
<organism evidence="1 2">
    <name type="scientific">Pistacia integerrima</name>
    <dbReference type="NCBI Taxonomy" id="434235"/>
    <lineage>
        <taxon>Eukaryota</taxon>
        <taxon>Viridiplantae</taxon>
        <taxon>Streptophyta</taxon>
        <taxon>Embryophyta</taxon>
        <taxon>Tracheophyta</taxon>
        <taxon>Spermatophyta</taxon>
        <taxon>Magnoliopsida</taxon>
        <taxon>eudicotyledons</taxon>
        <taxon>Gunneridae</taxon>
        <taxon>Pentapetalae</taxon>
        <taxon>rosids</taxon>
        <taxon>malvids</taxon>
        <taxon>Sapindales</taxon>
        <taxon>Anacardiaceae</taxon>
        <taxon>Pistacia</taxon>
    </lineage>
</organism>
<dbReference type="EMBL" id="CM047750">
    <property type="protein sequence ID" value="KAJ0008363.1"/>
    <property type="molecule type" value="Genomic_DNA"/>
</dbReference>
<evidence type="ECO:0000313" key="2">
    <source>
        <dbReference type="Proteomes" id="UP001163603"/>
    </source>
</evidence>
<gene>
    <name evidence="1" type="ORF">Pint_30225</name>
</gene>
<sequence length="125" mass="14237">MDKLKRHPPFSCQEGLNELKNFAGRFEEKMYTAATSQIQFDLNLKFYIYFKFQSDYLRKICLKILSMESKYQNPMPNSLPSNTAANSDKPLDQGNNIHKNSSLKTQKTSLATWSIPSCFLAGSVG</sequence>
<keyword evidence="2" id="KW-1185">Reference proteome</keyword>
<accession>A0ACC0X280</accession>
<comment type="caution">
    <text evidence="1">The sequence shown here is derived from an EMBL/GenBank/DDBJ whole genome shotgun (WGS) entry which is preliminary data.</text>
</comment>
<evidence type="ECO:0000313" key="1">
    <source>
        <dbReference type="EMBL" id="KAJ0008363.1"/>
    </source>
</evidence>
<protein>
    <submittedName>
        <fullName evidence="1">Uncharacterized protein</fullName>
    </submittedName>
</protein>
<name>A0ACC0X280_9ROSI</name>
<proteinExistence type="predicted"/>